<feature type="region of interest" description="Disordered" evidence="2">
    <location>
        <begin position="211"/>
        <end position="245"/>
    </location>
</feature>
<evidence type="ECO:0000256" key="1">
    <source>
        <dbReference type="SAM" id="Coils"/>
    </source>
</evidence>
<dbReference type="AlphaFoldDB" id="A0A8K0VRU0"/>
<dbReference type="Proteomes" id="UP000813461">
    <property type="component" value="Unassembled WGS sequence"/>
</dbReference>
<dbReference type="EMBL" id="JAGMVJ010000037">
    <property type="protein sequence ID" value="KAH7067051.1"/>
    <property type="molecule type" value="Genomic_DNA"/>
</dbReference>
<gene>
    <name evidence="3" type="ORF">FB567DRAFT_555820</name>
</gene>
<evidence type="ECO:0000256" key="2">
    <source>
        <dbReference type="SAM" id="MobiDB-lite"/>
    </source>
</evidence>
<protein>
    <submittedName>
        <fullName evidence="3">Uncharacterized protein</fullName>
    </submittedName>
</protein>
<accession>A0A8K0VRU0</accession>
<sequence length="275" mass="30942">MASNNSITSHATPNSGATRLSRAEIAVVQFQNALVQRQDVNLATFIKNVHDSQQDIMNFDRVIQELKKETDAKVGTKDEEIRQLKRELDTERARAARTSTRHRHALAELNEKSVAYRDLKKENTSIKDTLNKHENTIERLQDQVSLEQANTEAAREKGQALQISSVADQDRIRQLEIDLCEVKAAREALQAAAAPLFLRLRGEIDIASHVSEQEVDSQPKNANQTPQENHHHQVQAMEEDQNALGRARASAEAYARQIADEDLEFIIEAARLDAV</sequence>
<evidence type="ECO:0000313" key="3">
    <source>
        <dbReference type="EMBL" id="KAH7067051.1"/>
    </source>
</evidence>
<evidence type="ECO:0000313" key="4">
    <source>
        <dbReference type="Proteomes" id="UP000813461"/>
    </source>
</evidence>
<reference evidence="3" key="1">
    <citation type="journal article" date="2021" name="Nat. Commun.">
        <title>Genetic determinants of endophytism in the Arabidopsis root mycobiome.</title>
        <authorList>
            <person name="Mesny F."/>
            <person name="Miyauchi S."/>
            <person name="Thiergart T."/>
            <person name="Pickel B."/>
            <person name="Atanasova L."/>
            <person name="Karlsson M."/>
            <person name="Huettel B."/>
            <person name="Barry K.W."/>
            <person name="Haridas S."/>
            <person name="Chen C."/>
            <person name="Bauer D."/>
            <person name="Andreopoulos W."/>
            <person name="Pangilinan J."/>
            <person name="LaButti K."/>
            <person name="Riley R."/>
            <person name="Lipzen A."/>
            <person name="Clum A."/>
            <person name="Drula E."/>
            <person name="Henrissat B."/>
            <person name="Kohler A."/>
            <person name="Grigoriev I.V."/>
            <person name="Martin F.M."/>
            <person name="Hacquard S."/>
        </authorList>
    </citation>
    <scope>NUCLEOTIDE SEQUENCE</scope>
    <source>
        <strain evidence="3">MPI-SDFR-AT-0120</strain>
    </source>
</reference>
<feature type="compositionally biased region" description="Polar residues" evidence="2">
    <location>
        <begin position="216"/>
        <end position="227"/>
    </location>
</feature>
<organism evidence="3 4">
    <name type="scientific">Paraphoma chrysanthemicola</name>
    <dbReference type="NCBI Taxonomy" id="798071"/>
    <lineage>
        <taxon>Eukaryota</taxon>
        <taxon>Fungi</taxon>
        <taxon>Dikarya</taxon>
        <taxon>Ascomycota</taxon>
        <taxon>Pezizomycotina</taxon>
        <taxon>Dothideomycetes</taxon>
        <taxon>Pleosporomycetidae</taxon>
        <taxon>Pleosporales</taxon>
        <taxon>Pleosporineae</taxon>
        <taxon>Phaeosphaeriaceae</taxon>
        <taxon>Paraphoma</taxon>
    </lineage>
</organism>
<keyword evidence="1" id="KW-0175">Coiled coil</keyword>
<keyword evidence="4" id="KW-1185">Reference proteome</keyword>
<comment type="caution">
    <text evidence="3">The sequence shown here is derived from an EMBL/GenBank/DDBJ whole genome shotgun (WGS) entry which is preliminary data.</text>
</comment>
<proteinExistence type="predicted"/>
<name>A0A8K0VRU0_9PLEO</name>
<feature type="coiled-coil region" evidence="1">
    <location>
        <begin position="49"/>
        <end position="157"/>
    </location>
</feature>